<evidence type="ECO:0000256" key="3">
    <source>
        <dbReference type="SAM" id="MobiDB-lite"/>
    </source>
</evidence>
<keyword evidence="2" id="KW-0539">Nucleus</keyword>
<dbReference type="InterPro" id="IPR000014">
    <property type="entry name" value="PAS"/>
</dbReference>
<evidence type="ECO:0000313" key="6">
    <source>
        <dbReference type="EMBL" id="CAE0646700.1"/>
    </source>
</evidence>
<dbReference type="InterPro" id="IPR050335">
    <property type="entry name" value="ERT1_acuK_gluconeogen_tf"/>
</dbReference>
<dbReference type="CDD" id="cd00067">
    <property type="entry name" value="GAL4"/>
    <property type="match status" value="1"/>
</dbReference>
<dbReference type="SUPFAM" id="SSF57701">
    <property type="entry name" value="Zn2/Cys6 DNA-binding domain"/>
    <property type="match status" value="1"/>
</dbReference>
<dbReference type="Pfam" id="PF00172">
    <property type="entry name" value="Zn_clus"/>
    <property type="match status" value="1"/>
</dbReference>
<dbReference type="SMART" id="SM00066">
    <property type="entry name" value="GAL4"/>
    <property type="match status" value="1"/>
</dbReference>
<dbReference type="EMBL" id="HBIV01002937">
    <property type="protein sequence ID" value="CAE0646698.1"/>
    <property type="molecule type" value="Transcribed_RNA"/>
</dbReference>
<evidence type="ECO:0000256" key="2">
    <source>
        <dbReference type="ARBA" id="ARBA00023242"/>
    </source>
</evidence>
<dbReference type="InterPro" id="IPR036864">
    <property type="entry name" value="Zn2-C6_fun-type_DNA-bd_sf"/>
</dbReference>
<reference evidence="6" key="1">
    <citation type="submission" date="2021-01" db="EMBL/GenBank/DDBJ databases">
        <authorList>
            <person name="Corre E."/>
            <person name="Pelletier E."/>
            <person name="Niang G."/>
            <person name="Scheremetjew M."/>
            <person name="Finn R."/>
            <person name="Kale V."/>
            <person name="Holt S."/>
            <person name="Cochrane G."/>
            <person name="Meng A."/>
            <person name="Brown T."/>
            <person name="Cohen L."/>
        </authorList>
    </citation>
    <scope>NUCLEOTIDE SEQUENCE</scope>
    <source>
        <strain evidence="6">CCCM811</strain>
    </source>
</reference>
<name>A0A6V3IV68_9EUKA</name>
<protein>
    <recommendedName>
        <fullName evidence="4">Zn(2)-C6 fungal-type domain-containing protein</fullName>
    </recommendedName>
</protein>
<evidence type="ECO:0000256" key="1">
    <source>
        <dbReference type="ARBA" id="ARBA00022723"/>
    </source>
</evidence>
<dbReference type="SUPFAM" id="SSF55785">
    <property type="entry name" value="PYP-like sensor domain (PAS domain)"/>
    <property type="match status" value="1"/>
</dbReference>
<dbReference type="CDD" id="cd00130">
    <property type="entry name" value="PAS"/>
    <property type="match status" value="1"/>
</dbReference>
<dbReference type="Gene3D" id="3.30.450.20">
    <property type="entry name" value="PAS domain"/>
    <property type="match status" value="1"/>
</dbReference>
<dbReference type="GO" id="GO:0000981">
    <property type="term" value="F:DNA-binding transcription factor activity, RNA polymerase II-specific"/>
    <property type="evidence" value="ECO:0007669"/>
    <property type="project" value="InterPro"/>
</dbReference>
<dbReference type="GO" id="GO:0008270">
    <property type="term" value="F:zinc ion binding"/>
    <property type="evidence" value="ECO:0007669"/>
    <property type="project" value="InterPro"/>
</dbReference>
<dbReference type="PANTHER" id="PTHR47659:SF7">
    <property type="entry name" value="FUNGAL TRANSCRIPTIONAL REGULATORY PROTEIN, N-TERMINAL DOMAIN-CONTAINING PROTEIN"/>
    <property type="match status" value="1"/>
</dbReference>
<dbReference type="EMBL" id="HBIV01002938">
    <property type="protein sequence ID" value="CAE0646700.1"/>
    <property type="molecule type" value="Transcribed_RNA"/>
</dbReference>
<dbReference type="PANTHER" id="PTHR47659">
    <property type="entry name" value="ZN(II)2CYS6 TRANSCRIPTION FACTOR (EUROFUNG)-RELATED"/>
    <property type="match status" value="1"/>
</dbReference>
<dbReference type="AlphaFoldDB" id="A0A6V3IV68"/>
<sequence length="427" mass="47118">MASSSATPITATATAIGMAVPRAEPVGMAPGQASAMPQLLPQSLLGANMQLLAGQSLQPLAQLDAKRLNLQAVTSGSSTAPIYGVATGFQDLKASLGTTSSRNDNRVTVKRSCINCKLAKTRCDNERPCRRCLRTGREATCVDSVHKKRGRKRSVNPSTAAMKARMSDMNMDMDMFAKQQKLMGDPSVSNNRSEVKHTLTYVETLLTVCNQQLERWNNKLRQASKMPPPLTPEMRNCKNSLKAYQWIAACMLKNLQNVVKISSSKEEAKAKEENKTESTSTELAKVEPKKPEPNKIDPREVFYGTLPIGVAVFSLQPSPFHPGNKPWVNKTLAAILGYTPDEMIEKLTSLEGLSSLYHIVNLHVTIRLFMEALSHRKENYSVQTKWIHKNGDYLDILESVSIKYEASGVPVSVSVFFQKMSENKVMG</sequence>
<dbReference type="InterPro" id="IPR001138">
    <property type="entry name" value="Zn2Cys6_DnaBD"/>
</dbReference>
<evidence type="ECO:0000313" key="5">
    <source>
        <dbReference type="EMBL" id="CAE0646698.1"/>
    </source>
</evidence>
<dbReference type="PROSITE" id="PS00463">
    <property type="entry name" value="ZN2_CY6_FUNGAL_1"/>
    <property type="match status" value="1"/>
</dbReference>
<organism evidence="6">
    <name type="scientific">Lotharella globosa</name>
    <dbReference type="NCBI Taxonomy" id="91324"/>
    <lineage>
        <taxon>Eukaryota</taxon>
        <taxon>Sar</taxon>
        <taxon>Rhizaria</taxon>
        <taxon>Cercozoa</taxon>
        <taxon>Chlorarachniophyceae</taxon>
        <taxon>Lotharella</taxon>
    </lineage>
</organism>
<dbReference type="Pfam" id="PF08447">
    <property type="entry name" value="PAS_3"/>
    <property type="match status" value="1"/>
</dbReference>
<accession>A0A6V3IV68</accession>
<feature type="compositionally biased region" description="Basic and acidic residues" evidence="3">
    <location>
        <begin position="284"/>
        <end position="296"/>
    </location>
</feature>
<proteinExistence type="predicted"/>
<keyword evidence="1" id="KW-0479">Metal-binding</keyword>
<dbReference type="Gene3D" id="4.10.240.10">
    <property type="entry name" value="Zn(2)-C6 fungal-type DNA-binding domain"/>
    <property type="match status" value="1"/>
</dbReference>
<feature type="compositionally biased region" description="Basic and acidic residues" evidence="3">
    <location>
        <begin position="265"/>
        <end position="276"/>
    </location>
</feature>
<dbReference type="PROSITE" id="PS50048">
    <property type="entry name" value="ZN2_CY6_FUNGAL_2"/>
    <property type="match status" value="1"/>
</dbReference>
<evidence type="ECO:0000259" key="4">
    <source>
        <dbReference type="PROSITE" id="PS50048"/>
    </source>
</evidence>
<dbReference type="InterPro" id="IPR035965">
    <property type="entry name" value="PAS-like_dom_sf"/>
</dbReference>
<feature type="domain" description="Zn(2)-C6 fungal-type" evidence="4">
    <location>
        <begin position="112"/>
        <end position="143"/>
    </location>
</feature>
<feature type="region of interest" description="Disordered" evidence="3">
    <location>
        <begin position="265"/>
        <end position="296"/>
    </location>
</feature>
<gene>
    <name evidence="5" type="ORF">LGLO00237_LOCUS1998</name>
    <name evidence="6" type="ORF">LGLO00237_LOCUS1999</name>
</gene>
<dbReference type="InterPro" id="IPR013655">
    <property type="entry name" value="PAS_fold_3"/>
</dbReference>